<dbReference type="EMBL" id="LR134356">
    <property type="protein sequence ID" value="VEG51446.1"/>
    <property type="molecule type" value="Genomic_DNA"/>
</dbReference>
<dbReference type="InterPro" id="IPR003137">
    <property type="entry name" value="PA_domain"/>
</dbReference>
<dbReference type="GO" id="GO:0006508">
    <property type="term" value="P:proteolysis"/>
    <property type="evidence" value="ECO:0007669"/>
    <property type="project" value="UniProtKB-KW"/>
</dbReference>
<dbReference type="GO" id="GO:0008235">
    <property type="term" value="F:metalloexopeptidase activity"/>
    <property type="evidence" value="ECO:0007669"/>
    <property type="project" value="InterPro"/>
</dbReference>
<dbReference type="Gene3D" id="3.50.30.30">
    <property type="match status" value="1"/>
</dbReference>
<dbReference type="EC" id="3.4.24.-" evidence="11"/>
<evidence type="ECO:0000313" key="11">
    <source>
        <dbReference type="EMBL" id="VEG51446.1"/>
    </source>
</evidence>
<dbReference type="SUPFAM" id="SSF52025">
    <property type="entry name" value="PA domain"/>
    <property type="match status" value="1"/>
</dbReference>
<evidence type="ECO:0000256" key="3">
    <source>
        <dbReference type="ARBA" id="ARBA00022670"/>
    </source>
</evidence>
<evidence type="ECO:0000259" key="9">
    <source>
        <dbReference type="Pfam" id="PF02225"/>
    </source>
</evidence>
<comment type="similarity">
    <text evidence="1">Belongs to the peptidase M28 family. M28A subfamily.</text>
</comment>
<dbReference type="KEGG" id="mauu:NCTC10437_00555"/>
<keyword evidence="6 11" id="KW-0378">Hydrolase</keyword>
<gene>
    <name evidence="11" type="primary">lieA</name>
    <name evidence="11" type="ORF">NCTC10437_00555</name>
</gene>
<evidence type="ECO:0000256" key="8">
    <source>
        <dbReference type="SAM" id="SignalP"/>
    </source>
</evidence>
<protein>
    <submittedName>
        <fullName evidence="11">Aminopeptidase Y</fullName>
        <ecNumber evidence="11">3.4.11.15</ecNumber>
        <ecNumber evidence="11">3.4.24.-</ecNumber>
    </submittedName>
</protein>
<dbReference type="GO" id="GO:0046872">
    <property type="term" value="F:metal ion binding"/>
    <property type="evidence" value="ECO:0007669"/>
    <property type="project" value="UniProtKB-KW"/>
</dbReference>
<evidence type="ECO:0000256" key="2">
    <source>
        <dbReference type="ARBA" id="ARBA00022438"/>
    </source>
</evidence>
<dbReference type="Pfam" id="PF04389">
    <property type="entry name" value="Peptidase_M28"/>
    <property type="match status" value="1"/>
</dbReference>
<sequence>MTARGRANVESVTRTKVVAVLAVALLTVGGCGAEPDPAPAPQPTADPAAANAFADDLAQKVTGDAMMAHLRRLQEIADANDGNRALGTPGYDASVDFVVEALRDKGFDVQTPEFDVKIPWADEPSLTVAGDKVEARPMEYTIGTQGPGVSGPIVVARSEDTPGCTAEDYDGLPVEGAVVLVDRGSCPFGQKQSVAADRGAVALIVANNEDGPNMTGGTLGDTTNVRIPVVSVPKAAGEQIRGRSGAPTVLRLNAGVRVEKTRNVIAQTTTGSTSDVVMVGAHLDSVPEGPGINDNASGVAAVLETALQLGSSPPVANAVRFGFWGAEETGLLGSNDYIGSLDLEALRDIALYLNFDMLGSPNPGYFTYDGDQSTRPDARQGVPRVPEGSAGIERTLVAYLDRAGKPGEDTSFDGRSDYDGFTMAGIPAGGLFSGGEEKKSAAQAEVWGGEADQPFDPNYHKPEDNIDNIDETALQIHGSGVGYSVGLYAQEQRGRNGIPVRDDRTRHQLTAP</sequence>
<feature type="chain" id="PRO_5018659100" evidence="8">
    <location>
        <begin position="34"/>
        <end position="512"/>
    </location>
</feature>
<dbReference type="PROSITE" id="PS51257">
    <property type="entry name" value="PROKAR_LIPOPROTEIN"/>
    <property type="match status" value="1"/>
</dbReference>
<dbReference type="CDD" id="cd04816">
    <property type="entry name" value="PA_SaNapH_like"/>
    <property type="match status" value="1"/>
</dbReference>
<evidence type="ECO:0000256" key="1">
    <source>
        <dbReference type="ARBA" id="ARBA00005957"/>
    </source>
</evidence>
<name>A0A3S4RMD3_MYCAU</name>
<keyword evidence="4" id="KW-0479">Metal-binding</keyword>
<dbReference type="Gene3D" id="3.40.630.10">
    <property type="entry name" value="Zn peptidases"/>
    <property type="match status" value="1"/>
</dbReference>
<dbReference type="PANTHER" id="PTHR12147">
    <property type="entry name" value="METALLOPEPTIDASE M28 FAMILY MEMBER"/>
    <property type="match status" value="1"/>
</dbReference>
<accession>A0A3S4RMD3</accession>
<dbReference type="InterPro" id="IPR007484">
    <property type="entry name" value="Peptidase_M28"/>
</dbReference>
<feature type="domain" description="Peptidase M28" evidence="10">
    <location>
        <begin position="263"/>
        <end position="481"/>
    </location>
</feature>
<dbReference type="AlphaFoldDB" id="A0A3S4RMD3"/>
<evidence type="ECO:0000313" key="12">
    <source>
        <dbReference type="Proteomes" id="UP000279306"/>
    </source>
</evidence>
<evidence type="ECO:0000259" key="10">
    <source>
        <dbReference type="Pfam" id="PF04389"/>
    </source>
</evidence>
<dbReference type="Proteomes" id="UP000279306">
    <property type="component" value="Chromosome"/>
</dbReference>
<dbReference type="InterPro" id="IPR046450">
    <property type="entry name" value="PA_dom_sf"/>
</dbReference>
<evidence type="ECO:0000256" key="7">
    <source>
        <dbReference type="ARBA" id="ARBA00022833"/>
    </source>
</evidence>
<dbReference type="SUPFAM" id="SSF53187">
    <property type="entry name" value="Zn-dependent exopeptidases"/>
    <property type="match status" value="1"/>
</dbReference>
<keyword evidence="7" id="KW-0862">Zinc</keyword>
<keyword evidence="12" id="KW-1185">Reference proteome</keyword>
<dbReference type="EC" id="3.4.11.15" evidence="11"/>
<keyword evidence="3" id="KW-0645">Protease</keyword>
<proteinExistence type="inferred from homology"/>
<evidence type="ECO:0000256" key="6">
    <source>
        <dbReference type="ARBA" id="ARBA00022801"/>
    </source>
</evidence>
<dbReference type="Pfam" id="PF02225">
    <property type="entry name" value="PA"/>
    <property type="match status" value="1"/>
</dbReference>
<evidence type="ECO:0000256" key="5">
    <source>
        <dbReference type="ARBA" id="ARBA00022729"/>
    </source>
</evidence>
<organism evidence="11 12">
    <name type="scientific">Mycolicibacterium aurum</name>
    <name type="common">Mycobacterium aurum</name>
    <dbReference type="NCBI Taxonomy" id="1791"/>
    <lineage>
        <taxon>Bacteria</taxon>
        <taxon>Bacillati</taxon>
        <taxon>Actinomycetota</taxon>
        <taxon>Actinomycetes</taxon>
        <taxon>Mycobacteriales</taxon>
        <taxon>Mycobacteriaceae</taxon>
        <taxon>Mycolicibacterium</taxon>
    </lineage>
</organism>
<dbReference type="InterPro" id="IPR045175">
    <property type="entry name" value="M28_fam"/>
</dbReference>
<reference evidence="11 12" key="1">
    <citation type="submission" date="2018-12" db="EMBL/GenBank/DDBJ databases">
        <authorList>
            <consortium name="Pathogen Informatics"/>
        </authorList>
    </citation>
    <scope>NUCLEOTIDE SEQUENCE [LARGE SCALE GENOMIC DNA]</scope>
    <source>
        <strain evidence="11 12">NCTC10437</strain>
    </source>
</reference>
<feature type="signal peptide" evidence="8">
    <location>
        <begin position="1"/>
        <end position="33"/>
    </location>
</feature>
<keyword evidence="2 11" id="KW-0031">Aminopeptidase</keyword>
<feature type="domain" description="PA" evidence="9">
    <location>
        <begin position="149"/>
        <end position="240"/>
    </location>
</feature>
<dbReference type="CDD" id="cd03876">
    <property type="entry name" value="M28_SGAP_like"/>
    <property type="match status" value="1"/>
</dbReference>
<dbReference type="GO" id="GO:0004177">
    <property type="term" value="F:aminopeptidase activity"/>
    <property type="evidence" value="ECO:0007669"/>
    <property type="project" value="UniProtKB-KW"/>
</dbReference>
<keyword evidence="5 8" id="KW-0732">Signal</keyword>
<dbReference type="STRING" id="1791.GCA_001049355_03348"/>
<dbReference type="PANTHER" id="PTHR12147:SF26">
    <property type="entry name" value="PEPTIDASE M28 DOMAIN-CONTAINING PROTEIN"/>
    <property type="match status" value="1"/>
</dbReference>
<evidence type="ECO:0000256" key="4">
    <source>
        <dbReference type="ARBA" id="ARBA00022723"/>
    </source>
</evidence>
<dbReference type="InterPro" id="IPR041756">
    <property type="entry name" value="M28_SGAP-like"/>
</dbReference>